<feature type="transmembrane region" description="Helical" evidence="7">
    <location>
        <begin position="237"/>
        <end position="258"/>
    </location>
</feature>
<dbReference type="AlphaFoldDB" id="A0A7W6EAZ1"/>
<evidence type="ECO:0000256" key="2">
    <source>
        <dbReference type="ARBA" id="ARBA00022448"/>
    </source>
</evidence>
<comment type="caution">
    <text evidence="9">The sequence shown here is derived from an EMBL/GenBank/DDBJ whole genome shotgun (WGS) entry which is preliminary data.</text>
</comment>
<evidence type="ECO:0000313" key="10">
    <source>
        <dbReference type="Proteomes" id="UP000542776"/>
    </source>
</evidence>
<dbReference type="CDD" id="cd06261">
    <property type="entry name" value="TM_PBP2"/>
    <property type="match status" value="1"/>
</dbReference>
<evidence type="ECO:0000313" key="9">
    <source>
        <dbReference type="EMBL" id="MBB3998005.1"/>
    </source>
</evidence>
<comment type="similarity">
    <text evidence="7">Belongs to the binding-protein-dependent transport system permease family.</text>
</comment>
<protein>
    <submittedName>
        <fullName evidence="9">Peptide/nickel transport system permease protein</fullName>
    </submittedName>
</protein>
<feature type="domain" description="ABC transmembrane type-1" evidence="8">
    <location>
        <begin position="70"/>
        <end position="259"/>
    </location>
</feature>
<gene>
    <name evidence="9" type="ORF">GGR04_001843</name>
</gene>
<dbReference type="RefSeq" id="WP_183199537.1">
    <property type="nucleotide sequence ID" value="NZ_JACIEK010000003.1"/>
</dbReference>
<evidence type="ECO:0000256" key="7">
    <source>
        <dbReference type="RuleBase" id="RU363032"/>
    </source>
</evidence>
<dbReference type="EMBL" id="JACIEK010000003">
    <property type="protein sequence ID" value="MBB3998005.1"/>
    <property type="molecule type" value="Genomic_DNA"/>
</dbReference>
<dbReference type="PROSITE" id="PS50928">
    <property type="entry name" value="ABC_TM1"/>
    <property type="match status" value="1"/>
</dbReference>
<evidence type="ECO:0000256" key="4">
    <source>
        <dbReference type="ARBA" id="ARBA00022692"/>
    </source>
</evidence>
<evidence type="ECO:0000256" key="3">
    <source>
        <dbReference type="ARBA" id="ARBA00022475"/>
    </source>
</evidence>
<dbReference type="InterPro" id="IPR000515">
    <property type="entry name" value="MetI-like"/>
</dbReference>
<dbReference type="Pfam" id="PF00528">
    <property type="entry name" value="BPD_transp_1"/>
    <property type="match status" value="1"/>
</dbReference>
<dbReference type="InterPro" id="IPR050366">
    <property type="entry name" value="BP-dependent_transpt_permease"/>
</dbReference>
<evidence type="ECO:0000256" key="5">
    <source>
        <dbReference type="ARBA" id="ARBA00022989"/>
    </source>
</evidence>
<feature type="transmembrane region" description="Helical" evidence="7">
    <location>
        <begin position="74"/>
        <end position="96"/>
    </location>
</feature>
<evidence type="ECO:0000256" key="1">
    <source>
        <dbReference type="ARBA" id="ARBA00004651"/>
    </source>
</evidence>
<dbReference type="InterPro" id="IPR035906">
    <property type="entry name" value="MetI-like_sf"/>
</dbReference>
<reference evidence="9 10" key="1">
    <citation type="submission" date="2020-08" db="EMBL/GenBank/DDBJ databases">
        <title>Genomic Encyclopedia of Type Strains, Phase IV (KMG-IV): sequencing the most valuable type-strain genomes for metagenomic binning, comparative biology and taxonomic classification.</title>
        <authorList>
            <person name="Goeker M."/>
        </authorList>
    </citation>
    <scope>NUCLEOTIDE SEQUENCE [LARGE SCALE GENOMIC DNA]</scope>
    <source>
        <strain evidence="9 10">DSM 102238</strain>
    </source>
</reference>
<organism evidence="9 10">
    <name type="scientific">Aureimonas pseudogalii</name>
    <dbReference type="NCBI Taxonomy" id="1744844"/>
    <lineage>
        <taxon>Bacteria</taxon>
        <taxon>Pseudomonadati</taxon>
        <taxon>Pseudomonadota</taxon>
        <taxon>Alphaproteobacteria</taxon>
        <taxon>Hyphomicrobiales</taxon>
        <taxon>Aurantimonadaceae</taxon>
        <taxon>Aureimonas</taxon>
    </lineage>
</organism>
<feature type="transmembrane region" description="Helical" evidence="7">
    <location>
        <begin position="133"/>
        <end position="152"/>
    </location>
</feature>
<dbReference type="Gene3D" id="1.10.3720.10">
    <property type="entry name" value="MetI-like"/>
    <property type="match status" value="1"/>
</dbReference>
<dbReference type="PANTHER" id="PTHR43386:SF25">
    <property type="entry name" value="PEPTIDE ABC TRANSPORTER PERMEASE PROTEIN"/>
    <property type="match status" value="1"/>
</dbReference>
<dbReference type="PANTHER" id="PTHR43386">
    <property type="entry name" value="OLIGOPEPTIDE TRANSPORT SYSTEM PERMEASE PROTEIN APPC"/>
    <property type="match status" value="1"/>
</dbReference>
<name>A0A7W6EAZ1_9HYPH</name>
<feature type="transmembrane region" description="Helical" evidence="7">
    <location>
        <begin position="108"/>
        <end position="127"/>
    </location>
</feature>
<evidence type="ECO:0000259" key="8">
    <source>
        <dbReference type="PROSITE" id="PS50928"/>
    </source>
</evidence>
<keyword evidence="4 7" id="KW-0812">Transmembrane</keyword>
<evidence type="ECO:0000256" key="6">
    <source>
        <dbReference type="ARBA" id="ARBA00023136"/>
    </source>
</evidence>
<feature type="transmembrane region" description="Helical" evidence="7">
    <location>
        <begin position="195"/>
        <end position="216"/>
    </location>
</feature>
<keyword evidence="2 7" id="KW-0813">Transport</keyword>
<keyword evidence="6 7" id="KW-0472">Membrane</keyword>
<keyword evidence="10" id="KW-1185">Reference proteome</keyword>
<dbReference type="GO" id="GO:0005886">
    <property type="term" value="C:plasma membrane"/>
    <property type="evidence" value="ECO:0007669"/>
    <property type="project" value="UniProtKB-SubCell"/>
</dbReference>
<comment type="subcellular location">
    <subcellularLocation>
        <location evidence="1 7">Cell membrane</location>
        <topology evidence="1 7">Multi-pass membrane protein</topology>
    </subcellularLocation>
</comment>
<sequence>MSRRLNARLVAGGGLVGLLAAVALLAQVWTPVAPPLRMRLAARFHAPIESGWLGTDQLGRDILSLVMLGAGNSLLVAVLAVSAGALVGCAVGLLAAERPGWADGLAMRCMDVLFAFPPVLSAMMLGAALGTGFASAVTAIAVFIVPVFARVTRAGARRILARDFVAAARSLGVGGAAIARRHVLPNIAGDLAVQASIQLGLAIVTEAGLGFLGLGLPPPAPSWGRMLADSQTYLASAPWLAIVPGCAIALAVLGFQLLGDGLRDAFDPRQSGGRR</sequence>
<accession>A0A7W6EAZ1</accession>
<keyword evidence="3" id="KW-1003">Cell membrane</keyword>
<keyword evidence="5 7" id="KW-1133">Transmembrane helix</keyword>
<dbReference type="SUPFAM" id="SSF161098">
    <property type="entry name" value="MetI-like"/>
    <property type="match status" value="1"/>
</dbReference>
<dbReference type="GO" id="GO:0055085">
    <property type="term" value="P:transmembrane transport"/>
    <property type="evidence" value="ECO:0007669"/>
    <property type="project" value="InterPro"/>
</dbReference>
<dbReference type="Proteomes" id="UP000542776">
    <property type="component" value="Unassembled WGS sequence"/>
</dbReference>
<proteinExistence type="inferred from homology"/>